<feature type="region of interest" description="Disordered" evidence="1">
    <location>
        <begin position="114"/>
        <end position="152"/>
    </location>
</feature>
<dbReference type="Proteomes" id="UP001151760">
    <property type="component" value="Unassembled WGS sequence"/>
</dbReference>
<proteinExistence type="predicted"/>
<evidence type="ECO:0000313" key="3">
    <source>
        <dbReference type="Proteomes" id="UP001151760"/>
    </source>
</evidence>
<evidence type="ECO:0000313" key="2">
    <source>
        <dbReference type="EMBL" id="GJT83337.1"/>
    </source>
</evidence>
<sequence length="152" mass="17605">MVDAYTWNSTIWRLPPPIRDDWLSSRVGKMTLRMRCIESVRVDVSRSSWKSELGNMQTEIALLKSKNKIGEKERYLIHDLGNIEHHDMVERRLHASYGWNKRFYMEMVRIGAFPKPPSADEGTERPRKKSKKSSFDGTEGPSEPRGPPSDSQ</sequence>
<protein>
    <submittedName>
        <fullName evidence="2">Uncharacterized protein</fullName>
    </submittedName>
</protein>
<reference evidence="2" key="1">
    <citation type="journal article" date="2022" name="Int. J. Mol. Sci.">
        <title>Draft Genome of Tanacetum Coccineum: Genomic Comparison of Closely Related Tanacetum-Family Plants.</title>
        <authorList>
            <person name="Yamashiro T."/>
            <person name="Shiraishi A."/>
            <person name="Nakayama K."/>
            <person name="Satake H."/>
        </authorList>
    </citation>
    <scope>NUCLEOTIDE SEQUENCE</scope>
</reference>
<reference evidence="2" key="2">
    <citation type="submission" date="2022-01" db="EMBL/GenBank/DDBJ databases">
        <authorList>
            <person name="Yamashiro T."/>
            <person name="Shiraishi A."/>
            <person name="Satake H."/>
            <person name="Nakayama K."/>
        </authorList>
    </citation>
    <scope>NUCLEOTIDE SEQUENCE</scope>
</reference>
<name>A0ABQ5H7W0_9ASTR</name>
<organism evidence="2 3">
    <name type="scientific">Tanacetum coccineum</name>
    <dbReference type="NCBI Taxonomy" id="301880"/>
    <lineage>
        <taxon>Eukaryota</taxon>
        <taxon>Viridiplantae</taxon>
        <taxon>Streptophyta</taxon>
        <taxon>Embryophyta</taxon>
        <taxon>Tracheophyta</taxon>
        <taxon>Spermatophyta</taxon>
        <taxon>Magnoliopsida</taxon>
        <taxon>eudicotyledons</taxon>
        <taxon>Gunneridae</taxon>
        <taxon>Pentapetalae</taxon>
        <taxon>asterids</taxon>
        <taxon>campanulids</taxon>
        <taxon>Asterales</taxon>
        <taxon>Asteraceae</taxon>
        <taxon>Asteroideae</taxon>
        <taxon>Anthemideae</taxon>
        <taxon>Anthemidinae</taxon>
        <taxon>Tanacetum</taxon>
    </lineage>
</organism>
<comment type="caution">
    <text evidence="2">The sequence shown here is derived from an EMBL/GenBank/DDBJ whole genome shotgun (WGS) entry which is preliminary data.</text>
</comment>
<dbReference type="EMBL" id="BQNB010019253">
    <property type="protein sequence ID" value="GJT83337.1"/>
    <property type="molecule type" value="Genomic_DNA"/>
</dbReference>
<accession>A0ABQ5H7W0</accession>
<keyword evidence="3" id="KW-1185">Reference proteome</keyword>
<evidence type="ECO:0000256" key="1">
    <source>
        <dbReference type="SAM" id="MobiDB-lite"/>
    </source>
</evidence>
<gene>
    <name evidence="2" type="ORF">Tco_1057679</name>
</gene>